<feature type="transmembrane region" description="Helical" evidence="1">
    <location>
        <begin position="98"/>
        <end position="124"/>
    </location>
</feature>
<keyword evidence="4" id="KW-1185">Reference proteome</keyword>
<comment type="caution">
    <text evidence="3">The sequence shown here is derived from an EMBL/GenBank/DDBJ whole genome shotgun (WGS) entry which is preliminary data.</text>
</comment>
<feature type="transmembrane region" description="Helical" evidence="1">
    <location>
        <begin position="66"/>
        <end position="86"/>
    </location>
</feature>
<keyword evidence="1" id="KW-0812">Transmembrane</keyword>
<feature type="domain" description="DUF4064" evidence="2">
    <location>
        <begin position="2"/>
        <end position="108"/>
    </location>
</feature>
<accession>A0A368XYM8</accession>
<dbReference type="EMBL" id="QPJJ01000004">
    <property type="protein sequence ID" value="RCW73093.1"/>
    <property type="molecule type" value="Genomic_DNA"/>
</dbReference>
<keyword evidence="1" id="KW-1133">Transmembrane helix</keyword>
<dbReference type="Proteomes" id="UP000252585">
    <property type="component" value="Unassembled WGS sequence"/>
</dbReference>
<dbReference type="AlphaFoldDB" id="A0A368XYM8"/>
<evidence type="ECO:0000313" key="3">
    <source>
        <dbReference type="EMBL" id="RCW73093.1"/>
    </source>
</evidence>
<feature type="transmembrane region" description="Helical" evidence="1">
    <location>
        <begin position="7"/>
        <end position="30"/>
    </location>
</feature>
<dbReference type="OrthoDB" id="2357232at2"/>
<evidence type="ECO:0000259" key="2">
    <source>
        <dbReference type="Pfam" id="PF13273"/>
    </source>
</evidence>
<reference evidence="3 4" key="1">
    <citation type="submission" date="2018-07" db="EMBL/GenBank/DDBJ databases">
        <title>Genomic Encyclopedia of Type Strains, Phase IV (KMG-IV): sequencing the most valuable type-strain genomes for metagenomic binning, comparative biology and taxonomic classification.</title>
        <authorList>
            <person name="Goeker M."/>
        </authorList>
    </citation>
    <scope>NUCLEOTIDE SEQUENCE [LARGE SCALE GENOMIC DNA]</scope>
    <source>
        <strain evidence="3 4">DSM 27696</strain>
    </source>
</reference>
<protein>
    <submittedName>
        <fullName evidence="3">Uncharacterized protein DUF4064</fullName>
    </submittedName>
</protein>
<dbReference type="InterPro" id="IPR025273">
    <property type="entry name" value="DUF4064"/>
</dbReference>
<evidence type="ECO:0000313" key="4">
    <source>
        <dbReference type="Proteomes" id="UP000252585"/>
    </source>
</evidence>
<dbReference type="RefSeq" id="WP_114352200.1">
    <property type="nucleotide sequence ID" value="NZ_QPJJ01000004.1"/>
</dbReference>
<evidence type="ECO:0000256" key="1">
    <source>
        <dbReference type="SAM" id="Phobius"/>
    </source>
</evidence>
<name>A0A368XYM8_9BACI</name>
<keyword evidence="1" id="KW-0472">Membrane</keyword>
<dbReference type="Pfam" id="PF13273">
    <property type="entry name" value="DUF4064"/>
    <property type="match status" value="1"/>
</dbReference>
<gene>
    <name evidence="3" type="ORF">DFR57_10490</name>
</gene>
<proteinExistence type="predicted"/>
<sequence length="142" mass="15235">MKRTAEVVLSIIGALVYGFLAIIGGAMVWLQNNRDVLEETVSDPEMNQENMLDIDMMMETMGTGGWLFLITAIIAIVIGIVSMVLFKGNKSPKLAGILLLVVGVISTIATAGAGIFGGVFYVIAGIMGLVRKPKNEINIDQY</sequence>
<organism evidence="3 4">
    <name type="scientific">Saliterribacillus persicus</name>
    <dbReference type="NCBI Taxonomy" id="930114"/>
    <lineage>
        <taxon>Bacteria</taxon>
        <taxon>Bacillati</taxon>
        <taxon>Bacillota</taxon>
        <taxon>Bacilli</taxon>
        <taxon>Bacillales</taxon>
        <taxon>Bacillaceae</taxon>
        <taxon>Saliterribacillus</taxon>
    </lineage>
</organism>